<evidence type="ECO:0000256" key="2">
    <source>
        <dbReference type="ARBA" id="ARBA00022448"/>
    </source>
</evidence>
<dbReference type="EMBL" id="JACYXC010000001">
    <property type="protein sequence ID" value="MBH5334877.1"/>
    <property type="molecule type" value="Genomic_DNA"/>
</dbReference>
<dbReference type="SMART" id="SM00062">
    <property type="entry name" value="PBPb"/>
    <property type="match status" value="1"/>
</dbReference>
<feature type="domain" description="Solute-binding protein family 3/N-terminal" evidence="6">
    <location>
        <begin position="88"/>
        <end position="321"/>
    </location>
</feature>
<keyword evidence="3 5" id="KW-0732">Signal</keyword>
<dbReference type="InterPro" id="IPR051455">
    <property type="entry name" value="Bact_solute-bind_prot3"/>
</dbReference>
<dbReference type="RefSeq" id="WP_197988511.1">
    <property type="nucleotide sequence ID" value="NZ_JACYXC010000001.1"/>
</dbReference>
<evidence type="ECO:0000256" key="5">
    <source>
        <dbReference type="SAM" id="SignalP"/>
    </source>
</evidence>
<feature type="chain" id="PRO_5047171125" evidence="5">
    <location>
        <begin position="25"/>
        <end position="336"/>
    </location>
</feature>
<evidence type="ECO:0000256" key="1">
    <source>
        <dbReference type="ARBA" id="ARBA00010333"/>
    </source>
</evidence>
<dbReference type="Gene3D" id="3.40.190.10">
    <property type="entry name" value="Periplasmic binding protein-like II"/>
    <property type="match status" value="2"/>
</dbReference>
<evidence type="ECO:0000256" key="4">
    <source>
        <dbReference type="SAM" id="MobiDB-lite"/>
    </source>
</evidence>
<feature type="signal peptide" evidence="5">
    <location>
        <begin position="1"/>
        <end position="24"/>
    </location>
</feature>
<dbReference type="InterPro" id="IPR001638">
    <property type="entry name" value="Solute-binding_3/MltF_N"/>
</dbReference>
<evidence type="ECO:0000256" key="3">
    <source>
        <dbReference type="ARBA" id="ARBA00022729"/>
    </source>
</evidence>
<dbReference type="SUPFAM" id="SSF53850">
    <property type="entry name" value="Periplasmic binding protein-like II"/>
    <property type="match status" value="1"/>
</dbReference>
<protein>
    <submittedName>
        <fullName evidence="7">Glutamate ABC transporter substrate-binding protein</fullName>
    </submittedName>
</protein>
<comment type="caution">
    <text evidence="7">The sequence shown here is derived from an EMBL/GenBank/DDBJ whole genome shotgun (WGS) entry which is preliminary data.</text>
</comment>
<dbReference type="Pfam" id="PF00497">
    <property type="entry name" value="SBP_bac_3"/>
    <property type="match status" value="1"/>
</dbReference>
<keyword evidence="8" id="KW-1185">Reference proteome</keyword>
<reference evidence="7 8" key="1">
    <citation type="submission" date="2020-09" db="EMBL/GenBank/DDBJ databases">
        <title>Biosynthesis of the nuclear factor of activated T cells inhibitor NFAT-133 and its congeners in Streptomyces pactum.</title>
        <authorList>
            <person name="Zhou W."/>
            <person name="Posri P."/>
            <person name="Abugrain M.E."/>
            <person name="Weisberg A.J."/>
            <person name="Chang J.H."/>
            <person name="Mahmud T."/>
        </authorList>
    </citation>
    <scope>NUCLEOTIDE SEQUENCE [LARGE SCALE GENOMIC DNA]</scope>
    <source>
        <strain evidence="7 8">ATCC 27456</strain>
    </source>
</reference>
<proteinExistence type="inferred from homology"/>
<keyword evidence="2" id="KW-0813">Transport</keyword>
<sequence length="336" mass="35920">MAERRRGAAGPVRPGLFAATTALAVTAAVLVPAAVGDGGTGTDRPGPRAAPARDDVDSSADTCERPEASLRPSPADGPAIEKIRAAGVVRAGVDQSSFRWGYRDPATGELTGFDIALVKAIAKEILGDEDKVVYKAIPTNRRVRALRDRDVDVVVRTMTINCERAAQVGFSTAYFEAGQQVLAVKKEALAPGEPEITGYDDSLRGRRVCAAEGSTAAAELAKESHGARVVPVPNQLDCLVRLQLGEVDAVVTDNALAAGQAAQDPTVELKGTPFTTELYGVAMHREDEDLIRRVNQVLEEYRAGGRSSPWRKAYDRWLAADLGLRDPVPPRPVYRD</sequence>
<evidence type="ECO:0000259" key="6">
    <source>
        <dbReference type="SMART" id="SM00062"/>
    </source>
</evidence>
<dbReference type="Proteomes" id="UP000807371">
    <property type="component" value="Unassembled WGS sequence"/>
</dbReference>
<evidence type="ECO:0000313" key="7">
    <source>
        <dbReference type="EMBL" id="MBH5334877.1"/>
    </source>
</evidence>
<organism evidence="7 8">
    <name type="scientific">Streptomyces pactum</name>
    <dbReference type="NCBI Taxonomy" id="68249"/>
    <lineage>
        <taxon>Bacteria</taxon>
        <taxon>Bacillati</taxon>
        <taxon>Actinomycetota</taxon>
        <taxon>Actinomycetes</taxon>
        <taxon>Kitasatosporales</taxon>
        <taxon>Streptomycetaceae</taxon>
        <taxon>Streptomyces</taxon>
    </lineage>
</organism>
<gene>
    <name evidence="7" type="ORF">IHE55_08760</name>
</gene>
<dbReference type="CDD" id="cd13690">
    <property type="entry name" value="PBP2_GluB"/>
    <property type="match status" value="1"/>
</dbReference>
<name>A0ABS0NID3_9ACTN</name>
<feature type="compositionally biased region" description="Basic and acidic residues" evidence="4">
    <location>
        <begin position="51"/>
        <end position="68"/>
    </location>
</feature>
<dbReference type="PANTHER" id="PTHR30085">
    <property type="entry name" value="AMINO ACID ABC TRANSPORTER PERMEASE"/>
    <property type="match status" value="1"/>
</dbReference>
<accession>A0ABS0NID3</accession>
<feature type="region of interest" description="Disordered" evidence="4">
    <location>
        <begin position="34"/>
        <end position="78"/>
    </location>
</feature>
<comment type="similarity">
    <text evidence="1">Belongs to the bacterial solute-binding protein 3 family.</text>
</comment>
<evidence type="ECO:0000313" key="8">
    <source>
        <dbReference type="Proteomes" id="UP000807371"/>
    </source>
</evidence>
<dbReference type="PANTHER" id="PTHR30085:SF6">
    <property type="entry name" value="ABC TRANSPORTER GLUTAMINE-BINDING PROTEIN GLNH"/>
    <property type="match status" value="1"/>
</dbReference>